<feature type="repeat" description="PPR" evidence="3">
    <location>
        <begin position="186"/>
        <end position="220"/>
    </location>
</feature>
<evidence type="ECO:0000313" key="4">
    <source>
        <dbReference type="EMBL" id="KAL0451052.1"/>
    </source>
</evidence>
<gene>
    <name evidence="4" type="ORF">Slati_1661600</name>
</gene>
<protein>
    <submittedName>
        <fullName evidence="4">Pentatricopeptide repeat-containing protein</fullName>
    </submittedName>
</protein>
<evidence type="ECO:0000256" key="1">
    <source>
        <dbReference type="ARBA" id="ARBA00007626"/>
    </source>
</evidence>
<dbReference type="Pfam" id="PF13041">
    <property type="entry name" value="PPR_2"/>
    <property type="match status" value="3"/>
</dbReference>
<evidence type="ECO:0000256" key="3">
    <source>
        <dbReference type="PROSITE-ProRule" id="PRU00708"/>
    </source>
</evidence>
<dbReference type="PANTHER" id="PTHR47447">
    <property type="entry name" value="OS03G0856100 PROTEIN"/>
    <property type="match status" value="1"/>
</dbReference>
<dbReference type="InterPro" id="IPR011990">
    <property type="entry name" value="TPR-like_helical_dom_sf"/>
</dbReference>
<feature type="repeat" description="PPR" evidence="3">
    <location>
        <begin position="151"/>
        <end position="185"/>
    </location>
</feature>
<feature type="repeat" description="PPR" evidence="3">
    <location>
        <begin position="221"/>
        <end position="255"/>
    </location>
</feature>
<dbReference type="AlphaFoldDB" id="A0AAW2XE36"/>
<feature type="repeat" description="PPR" evidence="3">
    <location>
        <begin position="116"/>
        <end position="150"/>
    </location>
</feature>
<evidence type="ECO:0000256" key="2">
    <source>
        <dbReference type="ARBA" id="ARBA00022737"/>
    </source>
</evidence>
<dbReference type="Gene3D" id="1.25.40.10">
    <property type="entry name" value="Tetratricopeptide repeat domain"/>
    <property type="match status" value="3"/>
</dbReference>
<reference evidence="4" key="2">
    <citation type="journal article" date="2024" name="Plant">
        <title>Genomic evolution and insights into agronomic trait innovations of Sesamum species.</title>
        <authorList>
            <person name="Miao H."/>
            <person name="Wang L."/>
            <person name="Qu L."/>
            <person name="Liu H."/>
            <person name="Sun Y."/>
            <person name="Le M."/>
            <person name="Wang Q."/>
            <person name="Wei S."/>
            <person name="Zheng Y."/>
            <person name="Lin W."/>
            <person name="Duan Y."/>
            <person name="Cao H."/>
            <person name="Xiong S."/>
            <person name="Wang X."/>
            <person name="Wei L."/>
            <person name="Li C."/>
            <person name="Ma Q."/>
            <person name="Ju M."/>
            <person name="Zhao R."/>
            <person name="Li G."/>
            <person name="Mu C."/>
            <person name="Tian Q."/>
            <person name="Mei H."/>
            <person name="Zhang T."/>
            <person name="Gao T."/>
            <person name="Zhang H."/>
        </authorList>
    </citation>
    <scope>NUCLEOTIDE SEQUENCE</scope>
    <source>
        <strain evidence="4">KEN1</strain>
    </source>
</reference>
<feature type="repeat" description="PPR" evidence="3">
    <location>
        <begin position="292"/>
        <end position="318"/>
    </location>
</feature>
<dbReference type="EMBL" id="JACGWN010000005">
    <property type="protein sequence ID" value="KAL0451052.1"/>
    <property type="molecule type" value="Genomic_DNA"/>
</dbReference>
<keyword evidence="2" id="KW-0677">Repeat</keyword>
<feature type="repeat" description="PPR" evidence="3">
    <location>
        <begin position="257"/>
        <end position="291"/>
    </location>
</feature>
<reference evidence="4" key="1">
    <citation type="submission" date="2020-06" db="EMBL/GenBank/DDBJ databases">
        <authorList>
            <person name="Li T."/>
            <person name="Hu X."/>
            <person name="Zhang T."/>
            <person name="Song X."/>
            <person name="Zhang H."/>
            <person name="Dai N."/>
            <person name="Sheng W."/>
            <person name="Hou X."/>
            <person name="Wei L."/>
        </authorList>
    </citation>
    <scope>NUCLEOTIDE SEQUENCE</scope>
    <source>
        <strain evidence="4">KEN1</strain>
        <tissue evidence="4">Leaf</tissue>
    </source>
</reference>
<dbReference type="Pfam" id="PF01535">
    <property type="entry name" value="PPR"/>
    <property type="match status" value="1"/>
</dbReference>
<dbReference type="SUPFAM" id="SSF81901">
    <property type="entry name" value="HCP-like"/>
    <property type="match status" value="1"/>
</dbReference>
<proteinExistence type="inferred from homology"/>
<organism evidence="4">
    <name type="scientific">Sesamum latifolium</name>
    <dbReference type="NCBI Taxonomy" id="2727402"/>
    <lineage>
        <taxon>Eukaryota</taxon>
        <taxon>Viridiplantae</taxon>
        <taxon>Streptophyta</taxon>
        <taxon>Embryophyta</taxon>
        <taxon>Tracheophyta</taxon>
        <taxon>Spermatophyta</taxon>
        <taxon>Magnoliopsida</taxon>
        <taxon>eudicotyledons</taxon>
        <taxon>Gunneridae</taxon>
        <taxon>Pentapetalae</taxon>
        <taxon>asterids</taxon>
        <taxon>lamiids</taxon>
        <taxon>Lamiales</taxon>
        <taxon>Pedaliaceae</taxon>
        <taxon>Sesamum</taxon>
    </lineage>
</organism>
<dbReference type="PROSITE" id="PS51375">
    <property type="entry name" value="PPR"/>
    <property type="match status" value="6"/>
</dbReference>
<comment type="caution">
    <text evidence="4">The sequence shown here is derived from an EMBL/GenBank/DDBJ whole genome shotgun (WGS) entry which is preliminary data.</text>
</comment>
<sequence length="318" mass="36148">MAQLPKTLTPKHLLTLLKTEKNLRSAVTLFDTASTHPNYAHSPAVFNHILRRLSRSADPKFIPNITRIVELIRLQQCPCSEDTALAVLKIYSRNLMVERAMEIFQKMKEVFGCDPGVRSYNCLMNAFVVSNQLNKAEVFFRHFRTMGVTPNLETYNILIKIACKKMDFDKARALVDDIWATDLVPDVYSYGALINGLTKSGDLDGAVKVFDEMIERGLRPDVACYNILIDGFFKKGDYKAANGIWDRLSKDSWVYPNVVTYNISISGLCKCGRFSEGLQLWDRMSMNERTMDLFTYSSLIHGLCQAGDIDGQRGFIRR</sequence>
<dbReference type="NCBIfam" id="TIGR00756">
    <property type="entry name" value="PPR"/>
    <property type="match status" value="5"/>
</dbReference>
<dbReference type="PANTHER" id="PTHR47447:SF28">
    <property type="entry name" value="PENTACOTRIPEPTIDE-REPEAT REGION OF PRORP DOMAIN-CONTAINING PROTEIN"/>
    <property type="match status" value="1"/>
</dbReference>
<name>A0AAW2XE36_9LAMI</name>
<comment type="similarity">
    <text evidence="1">Belongs to the PPR family. P subfamily.</text>
</comment>
<dbReference type="InterPro" id="IPR002885">
    <property type="entry name" value="PPR_rpt"/>
</dbReference>
<accession>A0AAW2XE36</accession>